<feature type="domain" description="WYL" evidence="2">
    <location>
        <begin position="128"/>
        <end position="196"/>
    </location>
</feature>
<dbReference type="Pfam" id="PF08279">
    <property type="entry name" value="HTH_11"/>
    <property type="match status" value="1"/>
</dbReference>
<evidence type="ECO:0000313" key="4">
    <source>
        <dbReference type="EMBL" id="ADB19093.1"/>
    </source>
</evidence>
<evidence type="ECO:0000259" key="2">
    <source>
        <dbReference type="Pfam" id="PF13280"/>
    </source>
</evidence>
<dbReference type="InterPro" id="IPR057727">
    <property type="entry name" value="WCX_dom"/>
</dbReference>
<dbReference type="Pfam" id="PF25583">
    <property type="entry name" value="WCX"/>
    <property type="match status" value="1"/>
</dbReference>
<dbReference type="SUPFAM" id="SSF46785">
    <property type="entry name" value="Winged helix' DNA-binding domain"/>
    <property type="match status" value="1"/>
</dbReference>
<dbReference type="InterPro" id="IPR051534">
    <property type="entry name" value="CBASS_pafABC_assoc_protein"/>
</dbReference>
<protein>
    <submittedName>
        <fullName evidence="4">Helix-turn-helix type 11 domain protein</fullName>
    </submittedName>
</protein>
<dbReference type="STRING" id="530564.Psta_4449"/>
<sequence length="308" mass="34897">MQLLLSRGRWTRKDLALAQECSERTVYRDLQVLELAGIPIQLEPAGLYRIRHDFRFPSLPLSDDEALGQAVASVIAAGPGLDVTAGAAPVTKKIVATAGDELARVMHDAQQLILVLDLKLADHSRHREILRTIQWGLIHRKQLSGSYRSPHEEHAVTLQLHPYRLCLIKQAWYLIAANRDDATPRTYRVARFRTLRQLETSAQVPDGFDLKAYLGNAWSVFRGDTSYKIEVHFAKAAARLVTEGVWHSTQKIQKHPNGTVTLRFTVDGLQEILRWILGWGAHAAVIQPPELRQLVREQLEHTLRIYQP</sequence>
<evidence type="ECO:0000313" key="5">
    <source>
        <dbReference type="Proteomes" id="UP000001887"/>
    </source>
</evidence>
<dbReference type="PANTHER" id="PTHR34580:SF1">
    <property type="entry name" value="PROTEIN PAFC"/>
    <property type="match status" value="1"/>
</dbReference>
<reference evidence="4 5" key="1">
    <citation type="journal article" date="2009" name="Stand. Genomic Sci.">
        <title>Complete genome sequence of Pirellula staleyi type strain (ATCC 27377).</title>
        <authorList>
            <person name="Clum A."/>
            <person name="Tindall B.J."/>
            <person name="Sikorski J."/>
            <person name="Ivanova N."/>
            <person name="Mavrommatis K."/>
            <person name="Lucas S."/>
            <person name="Glavina del Rio T."/>
            <person name="Nolan M."/>
            <person name="Chen F."/>
            <person name="Tice H."/>
            <person name="Pitluck S."/>
            <person name="Cheng J.F."/>
            <person name="Chertkov O."/>
            <person name="Brettin T."/>
            <person name="Han C."/>
            <person name="Detter J.C."/>
            <person name="Kuske C."/>
            <person name="Bruce D."/>
            <person name="Goodwin L."/>
            <person name="Ovchinikova G."/>
            <person name="Pati A."/>
            <person name="Mikhailova N."/>
            <person name="Chen A."/>
            <person name="Palaniappan K."/>
            <person name="Land M."/>
            <person name="Hauser L."/>
            <person name="Chang Y.J."/>
            <person name="Jeffries C.D."/>
            <person name="Chain P."/>
            <person name="Rohde M."/>
            <person name="Goker M."/>
            <person name="Bristow J."/>
            <person name="Eisen J.A."/>
            <person name="Markowitz V."/>
            <person name="Hugenholtz P."/>
            <person name="Kyrpides N.C."/>
            <person name="Klenk H.P."/>
            <person name="Lapidus A."/>
        </authorList>
    </citation>
    <scope>NUCLEOTIDE SEQUENCE [LARGE SCALE GENOMIC DNA]</scope>
    <source>
        <strain evidence="5">ATCC 27377 / DSM 6068 / ICPB 4128</strain>
    </source>
</reference>
<dbReference type="Gene3D" id="1.10.10.10">
    <property type="entry name" value="Winged helix-like DNA-binding domain superfamily/Winged helix DNA-binding domain"/>
    <property type="match status" value="1"/>
</dbReference>
<dbReference type="Pfam" id="PF13280">
    <property type="entry name" value="WYL"/>
    <property type="match status" value="1"/>
</dbReference>
<dbReference type="AlphaFoldDB" id="D2R608"/>
<dbReference type="PIRSF" id="PIRSF016838">
    <property type="entry name" value="PafC"/>
    <property type="match status" value="1"/>
</dbReference>
<dbReference type="InterPro" id="IPR013196">
    <property type="entry name" value="HTH_11"/>
</dbReference>
<feature type="domain" description="Helix-turn-helix type 11" evidence="1">
    <location>
        <begin position="2"/>
        <end position="45"/>
    </location>
</feature>
<name>D2R608_PIRSD</name>
<dbReference type="InterPro" id="IPR036390">
    <property type="entry name" value="WH_DNA-bd_sf"/>
</dbReference>
<evidence type="ECO:0000259" key="3">
    <source>
        <dbReference type="Pfam" id="PF25583"/>
    </source>
</evidence>
<dbReference type="InterPro" id="IPR026881">
    <property type="entry name" value="WYL_dom"/>
</dbReference>
<keyword evidence="5" id="KW-1185">Reference proteome</keyword>
<dbReference type="eggNOG" id="COG2378">
    <property type="taxonomic scope" value="Bacteria"/>
</dbReference>
<dbReference type="HOGENOM" id="CLU_041141_4_1_0"/>
<dbReference type="EMBL" id="CP001848">
    <property type="protein sequence ID" value="ADB19093.1"/>
    <property type="molecule type" value="Genomic_DNA"/>
</dbReference>
<feature type="domain" description="WCX" evidence="3">
    <location>
        <begin position="227"/>
        <end position="301"/>
    </location>
</feature>
<dbReference type="InterPro" id="IPR036388">
    <property type="entry name" value="WH-like_DNA-bd_sf"/>
</dbReference>
<dbReference type="PANTHER" id="PTHR34580">
    <property type="match status" value="1"/>
</dbReference>
<organism evidence="4 5">
    <name type="scientific">Pirellula staleyi (strain ATCC 27377 / DSM 6068 / ICPB 4128)</name>
    <name type="common">Pirella staleyi</name>
    <dbReference type="NCBI Taxonomy" id="530564"/>
    <lineage>
        <taxon>Bacteria</taxon>
        <taxon>Pseudomonadati</taxon>
        <taxon>Planctomycetota</taxon>
        <taxon>Planctomycetia</taxon>
        <taxon>Pirellulales</taxon>
        <taxon>Pirellulaceae</taxon>
        <taxon>Pirellula</taxon>
    </lineage>
</organism>
<dbReference type="KEGG" id="psl:Psta_4449"/>
<dbReference type="Proteomes" id="UP000001887">
    <property type="component" value="Chromosome"/>
</dbReference>
<proteinExistence type="predicted"/>
<evidence type="ECO:0000259" key="1">
    <source>
        <dbReference type="Pfam" id="PF08279"/>
    </source>
</evidence>
<gene>
    <name evidence="4" type="ordered locus">Psta_4449</name>
</gene>
<dbReference type="PROSITE" id="PS52050">
    <property type="entry name" value="WYL"/>
    <property type="match status" value="1"/>
</dbReference>
<accession>D2R608</accession>
<dbReference type="InterPro" id="IPR028349">
    <property type="entry name" value="PafC-like"/>
</dbReference>